<dbReference type="Proteomes" id="UP000319010">
    <property type="component" value="Unassembled WGS sequence"/>
</dbReference>
<feature type="domain" description="M23ase beta-sheet core" evidence="1">
    <location>
        <begin position="130"/>
        <end position="189"/>
    </location>
</feature>
<gene>
    <name evidence="2" type="ORF">FK256_03405</name>
</gene>
<dbReference type="InterPro" id="IPR050570">
    <property type="entry name" value="Cell_wall_metabolism_enzyme"/>
</dbReference>
<reference evidence="2 3" key="1">
    <citation type="submission" date="2019-06" db="EMBL/GenBank/DDBJ databases">
        <title>Draft genome sequence of Actinomyces johnsonii CCUG 34287T.</title>
        <authorList>
            <person name="Salva-Serra F."/>
            <person name="Cardew S."/>
            <person name="Moore E."/>
        </authorList>
    </citation>
    <scope>NUCLEOTIDE SEQUENCE [LARGE SCALE GENOMIC DNA]</scope>
    <source>
        <strain evidence="2 3">CCUG 34287</strain>
    </source>
</reference>
<dbReference type="InterPro" id="IPR016047">
    <property type="entry name" value="M23ase_b-sheet_dom"/>
</dbReference>
<accession>A0A508A5Q0</accession>
<dbReference type="EMBL" id="VICB01000004">
    <property type="protein sequence ID" value="TQD44101.1"/>
    <property type="molecule type" value="Genomic_DNA"/>
</dbReference>
<dbReference type="Pfam" id="PF01551">
    <property type="entry name" value="Peptidase_M23"/>
    <property type="match status" value="1"/>
</dbReference>
<evidence type="ECO:0000313" key="2">
    <source>
        <dbReference type="EMBL" id="TQD44101.1"/>
    </source>
</evidence>
<proteinExistence type="predicted"/>
<sequence>MSRKTPDLIPEGGVIGRLPFEGWWLSELSPARRVPSHGTDLFGTTYALDFLVVDDDGRTAPARSLRTVFATEPPELFYAFGRPLYSPIAGTVVSVHDGEPDHEARRSILTLIPYGLSQPRRIRRGLTAILGNHVIIQVAESPYYVGLVHLQRGSVQASAGDRVSAGDQIGRCGNSGNSTQPHLHIQAMDSPDPYAAKGVPLRFDEFQQHRPRQGAPWTLREQACPEQGSVVARLDDAIE</sequence>
<dbReference type="InterPro" id="IPR011055">
    <property type="entry name" value="Dup_hybrid_motif"/>
</dbReference>
<dbReference type="PANTHER" id="PTHR21666">
    <property type="entry name" value="PEPTIDASE-RELATED"/>
    <property type="match status" value="1"/>
</dbReference>
<protein>
    <submittedName>
        <fullName evidence="2">M23 family metallopeptidase</fullName>
    </submittedName>
</protein>
<evidence type="ECO:0000259" key="1">
    <source>
        <dbReference type="Pfam" id="PF01551"/>
    </source>
</evidence>
<comment type="caution">
    <text evidence="2">The sequence shown here is derived from an EMBL/GenBank/DDBJ whole genome shotgun (WGS) entry which is preliminary data.</text>
</comment>
<dbReference type="PANTHER" id="PTHR21666:SF270">
    <property type="entry name" value="MUREIN HYDROLASE ACTIVATOR ENVC"/>
    <property type="match status" value="1"/>
</dbReference>
<organism evidence="2 3">
    <name type="scientific">Actinomyces johnsonii</name>
    <dbReference type="NCBI Taxonomy" id="544581"/>
    <lineage>
        <taxon>Bacteria</taxon>
        <taxon>Bacillati</taxon>
        <taxon>Actinomycetota</taxon>
        <taxon>Actinomycetes</taxon>
        <taxon>Actinomycetales</taxon>
        <taxon>Actinomycetaceae</taxon>
        <taxon>Actinomyces</taxon>
    </lineage>
</organism>
<dbReference type="AlphaFoldDB" id="A0A508A5Q0"/>
<dbReference type="Gene3D" id="2.70.70.10">
    <property type="entry name" value="Glucose Permease (Domain IIA)"/>
    <property type="match status" value="1"/>
</dbReference>
<dbReference type="CDD" id="cd12797">
    <property type="entry name" value="M23_peptidase"/>
    <property type="match status" value="1"/>
</dbReference>
<dbReference type="RefSeq" id="WP_141423718.1">
    <property type="nucleotide sequence ID" value="NZ_JASPFB010000003.1"/>
</dbReference>
<dbReference type="GO" id="GO:0004222">
    <property type="term" value="F:metalloendopeptidase activity"/>
    <property type="evidence" value="ECO:0007669"/>
    <property type="project" value="TreeGrafter"/>
</dbReference>
<dbReference type="SUPFAM" id="SSF51261">
    <property type="entry name" value="Duplicated hybrid motif"/>
    <property type="match status" value="1"/>
</dbReference>
<name>A0A508A5Q0_9ACTO</name>
<evidence type="ECO:0000313" key="3">
    <source>
        <dbReference type="Proteomes" id="UP000319010"/>
    </source>
</evidence>